<dbReference type="RefSeq" id="WP_151865360.1">
    <property type="nucleotide sequence ID" value="NZ_WBZB01000014.1"/>
</dbReference>
<keyword evidence="6 7" id="KW-0472">Membrane</keyword>
<keyword evidence="4 7" id="KW-0812">Transmembrane</keyword>
<dbReference type="InterPro" id="IPR000917">
    <property type="entry name" value="Sulfatase_N"/>
</dbReference>
<gene>
    <name evidence="9" type="ORF">F8153_05445</name>
</gene>
<dbReference type="EMBL" id="WBZB01000014">
    <property type="protein sequence ID" value="KAB3531081.1"/>
    <property type="molecule type" value="Genomic_DNA"/>
</dbReference>
<feature type="transmembrane region" description="Helical" evidence="7">
    <location>
        <begin position="37"/>
        <end position="59"/>
    </location>
</feature>
<keyword evidence="5 7" id="KW-1133">Transmembrane helix</keyword>
<evidence type="ECO:0000256" key="1">
    <source>
        <dbReference type="ARBA" id="ARBA00004651"/>
    </source>
</evidence>
<proteinExistence type="predicted"/>
<name>A0A833HPR0_9FIRM</name>
<dbReference type="Gene3D" id="3.30.1120.170">
    <property type="match status" value="1"/>
</dbReference>
<keyword evidence="9" id="KW-0378">Hydrolase</keyword>
<keyword evidence="9" id="KW-0808">Transferase</keyword>
<dbReference type="InterPro" id="IPR017850">
    <property type="entry name" value="Alkaline_phosphatase_core_sf"/>
</dbReference>
<comment type="pathway">
    <text evidence="2">Cell wall biogenesis; lipoteichoic acid biosynthesis.</text>
</comment>
<evidence type="ECO:0000256" key="4">
    <source>
        <dbReference type="ARBA" id="ARBA00022692"/>
    </source>
</evidence>
<accession>A0A833HPR0</accession>
<dbReference type="Gene3D" id="3.40.720.10">
    <property type="entry name" value="Alkaline Phosphatase, subunit A"/>
    <property type="match status" value="1"/>
</dbReference>
<evidence type="ECO:0000313" key="10">
    <source>
        <dbReference type="Proteomes" id="UP000465601"/>
    </source>
</evidence>
<keyword evidence="3" id="KW-1003">Cell membrane</keyword>
<dbReference type="SUPFAM" id="SSF53649">
    <property type="entry name" value="Alkaline phosphatase-like"/>
    <property type="match status" value="1"/>
</dbReference>
<feature type="transmembrane region" description="Helical" evidence="7">
    <location>
        <begin position="149"/>
        <end position="171"/>
    </location>
</feature>
<evidence type="ECO:0000256" key="2">
    <source>
        <dbReference type="ARBA" id="ARBA00004936"/>
    </source>
</evidence>
<dbReference type="OrthoDB" id="5901192at2"/>
<dbReference type="PANTHER" id="PTHR47371:SF3">
    <property type="entry name" value="PHOSPHOGLYCEROL TRANSFERASE I"/>
    <property type="match status" value="1"/>
</dbReference>
<evidence type="ECO:0000256" key="3">
    <source>
        <dbReference type="ARBA" id="ARBA00022475"/>
    </source>
</evidence>
<evidence type="ECO:0000256" key="7">
    <source>
        <dbReference type="SAM" id="Phobius"/>
    </source>
</evidence>
<evidence type="ECO:0000256" key="5">
    <source>
        <dbReference type="ARBA" id="ARBA00022989"/>
    </source>
</evidence>
<evidence type="ECO:0000259" key="8">
    <source>
        <dbReference type="Pfam" id="PF00884"/>
    </source>
</evidence>
<reference evidence="9 10" key="1">
    <citation type="submission" date="2019-10" db="EMBL/GenBank/DDBJ databases">
        <title>Alkaliphilus serpentinus sp. nov. and Alkaliphilus pronyensis sp. nov., two novel anaerobic alkaliphilic species isolated from the serpentinized-hosted hydrothermal field of the Prony Bay (New Caledonia).</title>
        <authorList>
            <person name="Postec A."/>
        </authorList>
    </citation>
    <scope>NUCLEOTIDE SEQUENCE [LARGE SCALE GENOMIC DNA]</scope>
    <source>
        <strain evidence="9 10">LacT</strain>
    </source>
</reference>
<feature type="transmembrane region" description="Helical" evidence="7">
    <location>
        <begin position="66"/>
        <end position="86"/>
    </location>
</feature>
<dbReference type="GO" id="GO:0016740">
    <property type="term" value="F:transferase activity"/>
    <property type="evidence" value="ECO:0007669"/>
    <property type="project" value="UniProtKB-KW"/>
</dbReference>
<protein>
    <submittedName>
        <fullName evidence="9">Sulfatase-like hydrolase/transferase</fullName>
    </submittedName>
</protein>
<dbReference type="Proteomes" id="UP000465601">
    <property type="component" value="Unassembled WGS sequence"/>
</dbReference>
<dbReference type="GO" id="GO:0016787">
    <property type="term" value="F:hydrolase activity"/>
    <property type="evidence" value="ECO:0007669"/>
    <property type="project" value="UniProtKB-KW"/>
</dbReference>
<comment type="subcellular location">
    <subcellularLocation>
        <location evidence="1">Cell membrane</location>
        <topology evidence="1">Multi-pass membrane protein</topology>
    </subcellularLocation>
</comment>
<sequence length="656" mass="75664">MFKRTNQVSLLIYIFLSIFFMETLLRVTTTGGVFSNGLVFLAMFTISAGIILYLIGSFFEGKSLHYSLIGLLSITAFVFASQLIYYKTFRMLYTFYSLGNSLQVLQFWRDIVAKVTDNIHWIFLMFLPVFLIVIYGKKYFPYDRVHKQIRYLLIFTMISSHLLGLLTLQVIGKDQNSPYDLYYKNSNSLLSLENLGLLTTMRLDFQRLIFGWSPALEASSYDFYYSSPPDPKANIPDDTDVMKVRIEYNVMDIDFQKLMENESKKSIIDLHNYFSKVAPTAKNPYTGKYKGYNLILITAESFSPYGIHKELTPTLYKLYNEGYQFANFYTPLWGVSTSDGEYVALTSLIPKNGVWSFYLSGNKYMPFAMGNQLKNLGYTSVAYHNHFYDYYRRDVSHPNMGYDYKGVGNGLKISTPWPASDLEMMEKTVDEYINNQPFHAYYMTVSGHMQYNFTGNAMALKNKGLVADLPYSDAAKAYIATQIELDKSLEYLLNKLEEACIADKTLIALSSDHYPYGLEYEVIDELVGHQVERNFELYKNSFLLYTKGMEPEIIDKPASSLDIIPTLSNLLGLEYDSRLLMGRDIFSNHHPLVIFLSKSFITDKGFYNTITKEFIPNDGLEVDEDYINGISSIVNERIYYSAKILETDYYRRVFAQ</sequence>
<evidence type="ECO:0000256" key="6">
    <source>
        <dbReference type="ARBA" id="ARBA00023136"/>
    </source>
</evidence>
<organism evidence="9 10">
    <name type="scientific">Alkaliphilus serpentinus</name>
    <dbReference type="NCBI Taxonomy" id="1482731"/>
    <lineage>
        <taxon>Bacteria</taxon>
        <taxon>Bacillati</taxon>
        <taxon>Bacillota</taxon>
        <taxon>Clostridia</taxon>
        <taxon>Peptostreptococcales</taxon>
        <taxon>Natronincolaceae</taxon>
        <taxon>Alkaliphilus</taxon>
    </lineage>
</organism>
<feature type="transmembrane region" description="Helical" evidence="7">
    <location>
        <begin position="7"/>
        <end position="25"/>
    </location>
</feature>
<dbReference type="AlphaFoldDB" id="A0A833HPR0"/>
<dbReference type="PANTHER" id="PTHR47371">
    <property type="entry name" value="LIPOTEICHOIC ACID SYNTHASE"/>
    <property type="match status" value="1"/>
</dbReference>
<comment type="caution">
    <text evidence="9">The sequence shown here is derived from an EMBL/GenBank/DDBJ whole genome shotgun (WGS) entry which is preliminary data.</text>
</comment>
<keyword evidence="10" id="KW-1185">Reference proteome</keyword>
<dbReference type="InterPro" id="IPR050448">
    <property type="entry name" value="OpgB/LTA_synthase_biosynth"/>
</dbReference>
<dbReference type="Pfam" id="PF00884">
    <property type="entry name" value="Sulfatase"/>
    <property type="match status" value="1"/>
</dbReference>
<dbReference type="GO" id="GO:0005886">
    <property type="term" value="C:plasma membrane"/>
    <property type="evidence" value="ECO:0007669"/>
    <property type="project" value="UniProtKB-SubCell"/>
</dbReference>
<feature type="domain" description="Sulfatase N-terminal" evidence="8">
    <location>
        <begin position="293"/>
        <end position="572"/>
    </location>
</feature>
<evidence type="ECO:0000313" key="9">
    <source>
        <dbReference type="EMBL" id="KAB3531081.1"/>
    </source>
</evidence>
<dbReference type="CDD" id="cd16015">
    <property type="entry name" value="LTA_synthase"/>
    <property type="match status" value="1"/>
</dbReference>
<feature type="transmembrane region" description="Helical" evidence="7">
    <location>
        <begin position="119"/>
        <end position="137"/>
    </location>
</feature>